<feature type="chain" id="PRO_5001520442" evidence="1">
    <location>
        <begin position="20"/>
        <end position="120"/>
    </location>
</feature>
<reference evidence="2" key="1">
    <citation type="submission" date="2014-03" db="EMBL/GenBank/DDBJ databases">
        <title>The sialotranscriptome of Amblyomma triste, Amblyomma parvum and Amblyomma cajennense ticks, uncovered by 454-based RNA-seq.</title>
        <authorList>
            <person name="Garcia G.R."/>
            <person name="Gardinassi L.G."/>
            <person name="Ribeiro J.M."/>
            <person name="Anatriello E."/>
            <person name="Ferreira B.R."/>
            <person name="Moreira H.N."/>
            <person name="Mafra C."/>
            <person name="Olegario M.M."/>
            <person name="Szabo P.J."/>
            <person name="Miranda-Santos I.K."/>
            <person name="Maruyama S.R."/>
        </authorList>
    </citation>
    <scope>NUCLEOTIDE SEQUENCE</scope>
    <source>
        <strain evidence="2">Mato Grasso do Sul</strain>
        <tissue evidence="2">Salivary glands</tissue>
    </source>
</reference>
<evidence type="ECO:0000256" key="1">
    <source>
        <dbReference type="SAM" id="SignalP"/>
    </source>
</evidence>
<organism evidence="2">
    <name type="scientific">Amblyomma triste</name>
    <name type="common">Neotropical tick</name>
    <dbReference type="NCBI Taxonomy" id="251400"/>
    <lineage>
        <taxon>Eukaryota</taxon>
        <taxon>Metazoa</taxon>
        <taxon>Ecdysozoa</taxon>
        <taxon>Arthropoda</taxon>
        <taxon>Chelicerata</taxon>
        <taxon>Arachnida</taxon>
        <taxon>Acari</taxon>
        <taxon>Parasitiformes</taxon>
        <taxon>Ixodida</taxon>
        <taxon>Ixodoidea</taxon>
        <taxon>Ixodidae</taxon>
        <taxon>Amblyomminae</taxon>
        <taxon>Amblyomma</taxon>
    </lineage>
</organism>
<proteinExistence type="evidence at transcript level"/>
<feature type="signal peptide" evidence="1">
    <location>
        <begin position="1"/>
        <end position="19"/>
    </location>
</feature>
<dbReference type="EMBL" id="GBBM01007669">
    <property type="protein sequence ID" value="JAC27749.1"/>
    <property type="molecule type" value="mRNA"/>
</dbReference>
<evidence type="ECO:0000313" key="2">
    <source>
        <dbReference type="EMBL" id="JAC27749.1"/>
    </source>
</evidence>
<sequence>MSFFAKAIYPALLFGMAFGTNHPSLDDLRKALGTSDKIWDVMRTEDTHWFHGKITCVFDKRVNQEGDKYEFQHGYRDGQKEQHMKLFAEVKSEDNDVYLSIKKRQALFFLIRYKMNTNIL</sequence>
<keyword evidence="1" id="KW-0732">Signal</keyword>
<name>A0A023G1V5_AMBTT</name>
<accession>A0A023G1V5</accession>
<dbReference type="AlphaFoldDB" id="A0A023G1V5"/>
<protein>
    <submittedName>
        <fullName evidence="2">Uncharacterized protein</fullName>
    </submittedName>
</protein>